<dbReference type="InterPro" id="IPR006175">
    <property type="entry name" value="YjgF/YER057c/UK114"/>
</dbReference>
<proteinExistence type="inferred from homology"/>
<evidence type="ECO:0000256" key="1">
    <source>
        <dbReference type="ARBA" id="ARBA00010552"/>
    </source>
</evidence>
<dbReference type="Proteomes" id="UP000198809">
    <property type="component" value="Unassembled WGS sequence"/>
</dbReference>
<dbReference type="CDD" id="cd00448">
    <property type="entry name" value="YjgF_YER057c_UK114_family"/>
    <property type="match status" value="1"/>
</dbReference>
<evidence type="ECO:0000313" key="2">
    <source>
        <dbReference type="EMBL" id="SEO99030.1"/>
    </source>
</evidence>
<dbReference type="InterPro" id="IPR035959">
    <property type="entry name" value="RutC-like_sf"/>
</dbReference>
<dbReference type="EMBL" id="FODH01000016">
    <property type="protein sequence ID" value="SEO99030.1"/>
    <property type="molecule type" value="Genomic_DNA"/>
</dbReference>
<reference evidence="2 3" key="1">
    <citation type="submission" date="2016-10" db="EMBL/GenBank/DDBJ databases">
        <authorList>
            <person name="de Groot N.N."/>
        </authorList>
    </citation>
    <scope>NUCLEOTIDE SEQUENCE [LARGE SCALE GENOMIC DNA]</scope>
    <source>
        <strain evidence="2 3">CGMCC 1.10238</strain>
    </source>
</reference>
<comment type="similarity">
    <text evidence="1">Belongs to the RutC family.</text>
</comment>
<protein>
    <submittedName>
        <fullName evidence="2">2-iminobutanoate/2-iminopropanoate deaminase</fullName>
    </submittedName>
</protein>
<dbReference type="STRING" id="1333845.SAMN04487895_11673"/>
<gene>
    <name evidence="2" type="ORF">SAMN04487895_11673</name>
</gene>
<dbReference type="AlphaFoldDB" id="A0A1H8U6X6"/>
<dbReference type="Gene3D" id="3.30.1330.40">
    <property type="entry name" value="RutC-like"/>
    <property type="match status" value="1"/>
</dbReference>
<accession>A0A1H8U6X6</accession>
<sequence>MFGMIIRTSSHYGDDTCSSYVSAGDFIYLSHHAGGHESNDIVHQMQASFDSLAATLESAGATFDDIVQINLYLKNIKDFSAAKDVFYKYFKKDHFPARMTTTTDFVNPTCLCMLDAVAYRSS</sequence>
<evidence type="ECO:0000313" key="3">
    <source>
        <dbReference type="Proteomes" id="UP000198809"/>
    </source>
</evidence>
<dbReference type="GO" id="GO:0019239">
    <property type="term" value="F:deaminase activity"/>
    <property type="evidence" value="ECO:0007669"/>
    <property type="project" value="TreeGrafter"/>
</dbReference>
<organism evidence="2 3">
    <name type="scientific">Paenibacillus sophorae</name>
    <dbReference type="NCBI Taxonomy" id="1333845"/>
    <lineage>
        <taxon>Bacteria</taxon>
        <taxon>Bacillati</taxon>
        <taxon>Bacillota</taxon>
        <taxon>Bacilli</taxon>
        <taxon>Bacillales</taxon>
        <taxon>Paenibacillaceae</taxon>
        <taxon>Paenibacillus</taxon>
    </lineage>
</organism>
<dbReference type="PANTHER" id="PTHR11803:SF58">
    <property type="entry name" value="PROTEIN HMF1-RELATED"/>
    <property type="match status" value="1"/>
</dbReference>
<dbReference type="Pfam" id="PF01042">
    <property type="entry name" value="Ribonuc_L-PSP"/>
    <property type="match status" value="1"/>
</dbReference>
<name>A0A1H8U6X6_9BACL</name>
<dbReference type="PANTHER" id="PTHR11803">
    <property type="entry name" value="2-IMINOBUTANOATE/2-IMINOPROPANOATE DEAMINASE RIDA"/>
    <property type="match status" value="1"/>
</dbReference>
<dbReference type="SUPFAM" id="SSF55298">
    <property type="entry name" value="YjgF-like"/>
    <property type="match status" value="1"/>
</dbReference>
<dbReference type="GO" id="GO:0005829">
    <property type="term" value="C:cytosol"/>
    <property type="evidence" value="ECO:0007669"/>
    <property type="project" value="TreeGrafter"/>
</dbReference>